<feature type="transmembrane region" description="Helical" evidence="2">
    <location>
        <begin position="141"/>
        <end position="160"/>
    </location>
</feature>
<dbReference type="Gene3D" id="1.20.1250.20">
    <property type="entry name" value="MFS general substrate transporter like domains"/>
    <property type="match status" value="1"/>
</dbReference>
<dbReference type="RefSeq" id="WP_268601749.1">
    <property type="nucleotide sequence ID" value="NZ_JAMDLV010000083.1"/>
</dbReference>
<feature type="transmembrane region" description="Helical" evidence="2">
    <location>
        <begin position="75"/>
        <end position="93"/>
    </location>
</feature>
<dbReference type="Pfam" id="PF07690">
    <property type="entry name" value="MFS_1"/>
    <property type="match status" value="1"/>
</dbReference>
<comment type="caution">
    <text evidence="3">The sequence shown here is derived from an EMBL/GenBank/DDBJ whole genome shotgun (WGS) entry which is preliminary data.</text>
</comment>
<evidence type="ECO:0000256" key="2">
    <source>
        <dbReference type="SAM" id="Phobius"/>
    </source>
</evidence>
<dbReference type="Proteomes" id="UP001207626">
    <property type="component" value="Unassembled WGS sequence"/>
</dbReference>
<feature type="transmembrane region" description="Helical" evidence="2">
    <location>
        <begin position="285"/>
        <end position="304"/>
    </location>
</feature>
<feature type="transmembrane region" description="Helical" evidence="2">
    <location>
        <begin position="215"/>
        <end position="235"/>
    </location>
</feature>
<dbReference type="InterPro" id="IPR011701">
    <property type="entry name" value="MFS"/>
</dbReference>
<evidence type="ECO:0000313" key="4">
    <source>
        <dbReference type="Proteomes" id="UP001207626"/>
    </source>
</evidence>
<proteinExistence type="predicted"/>
<keyword evidence="2" id="KW-0472">Membrane</keyword>
<dbReference type="EMBL" id="JAMDLW010000059">
    <property type="protein sequence ID" value="MCY9523121.1"/>
    <property type="molecule type" value="Genomic_DNA"/>
</dbReference>
<gene>
    <name evidence="3" type="ORF">M5X09_26325</name>
</gene>
<reference evidence="3 4" key="1">
    <citation type="submission" date="2022-05" db="EMBL/GenBank/DDBJ databases">
        <title>Genome Sequencing of Bee-Associated Microbes.</title>
        <authorList>
            <person name="Dunlap C."/>
        </authorList>
    </citation>
    <scope>NUCLEOTIDE SEQUENCE [LARGE SCALE GENOMIC DNA]</scope>
    <source>
        <strain evidence="3 4">NRRL NRS-1438</strain>
    </source>
</reference>
<comment type="subcellular location">
    <subcellularLocation>
        <location evidence="1">Cell membrane</location>
        <topology evidence="1">Multi-pass membrane protein</topology>
    </subcellularLocation>
</comment>
<feature type="transmembrane region" description="Helical" evidence="2">
    <location>
        <begin position="12"/>
        <end position="33"/>
    </location>
</feature>
<dbReference type="SUPFAM" id="SSF103473">
    <property type="entry name" value="MFS general substrate transporter"/>
    <property type="match status" value="1"/>
</dbReference>
<feature type="transmembrane region" description="Helical" evidence="2">
    <location>
        <begin position="310"/>
        <end position="332"/>
    </location>
</feature>
<feature type="transmembrane region" description="Helical" evidence="2">
    <location>
        <begin position="99"/>
        <end position="121"/>
    </location>
</feature>
<keyword evidence="4" id="KW-1185">Reference proteome</keyword>
<feature type="transmembrane region" description="Helical" evidence="2">
    <location>
        <begin position="247"/>
        <end position="273"/>
    </location>
</feature>
<feature type="transmembrane region" description="Helical" evidence="2">
    <location>
        <begin position="166"/>
        <end position="185"/>
    </location>
</feature>
<evidence type="ECO:0000313" key="3">
    <source>
        <dbReference type="EMBL" id="MCY9523121.1"/>
    </source>
</evidence>
<dbReference type="InterPro" id="IPR036259">
    <property type="entry name" value="MFS_trans_sf"/>
</dbReference>
<feature type="transmembrane region" description="Helical" evidence="2">
    <location>
        <begin position="45"/>
        <end position="63"/>
    </location>
</feature>
<keyword evidence="2" id="KW-0812">Transmembrane</keyword>
<evidence type="ECO:0000256" key="1">
    <source>
        <dbReference type="ARBA" id="ARBA00004651"/>
    </source>
</evidence>
<protein>
    <submittedName>
        <fullName evidence="3">MFS transporter</fullName>
    </submittedName>
</protein>
<feature type="transmembrane region" description="Helical" evidence="2">
    <location>
        <begin position="353"/>
        <end position="370"/>
    </location>
</feature>
<organism evidence="3 4">
    <name type="scientific">Paenibacillus apiarius</name>
    <dbReference type="NCBI Taxonomy" id="46240"/>
    <lineage>
        <taxon>Bacteria</taxon>
        <taxon>Bacillati</taxon>
        <taxon>Bacillota</taxon>
        <taxon>Bacilli</taxon>
        <taxon>Bacillales</taxon>
        <taxon>Paenibacillaceae</taxon>
        <taxon>Paenibacillus</taxon>
    </lineage>
</organism>
<name>A0ABT4E0K6_9BACL</name>
<sequence length="416" mass="45014">MGKKDEKLMAIRILFWSAVVYNVAVWVDLVSMLNYWGFHYASTPVQIGVLVMSFSGSMALATALGTGRIRQRNELVMMTSAAASGVIMALHLFNQSFAIAILLILLKGLFIGTFVNGQNALLQRVCSSQQYAAIDNRFERLAAIIKCAGPLAAGLSVMIWQPQVTVWLAALIYVIAAVPIVYLFGHKEAGGPYRHEPANDTADDVKTNAAIDSTAGAYLTVGLIILASMSFFVTVGDSQLVVLFRDIFLWNNAAIVAFVMAAAGLGTLLIRIGSESSNNTAPFKALTFSSLGLSAVFLIVTWAMNRQIDVLWFLVLFFAGGVCWQIGFSFYLKKLNQMDSSGGMMNKFSTVMALTYILGPLFGGAGVAWLGINTTYFLAGICLLGFSLIFSAIYLSIHVKRRRTGQGASHSLNTGK</sequence>
<accession>A0ABT4E0K6</accession>
<feature type="transmembrane region" description="Helical" evidence="2">
    <location>
        <begin position="376"/>
        <end position="397"/>
    </location>
</feature>
<keyword evidence="2" id="KW-1133">Transmembrane helix</keyword>